<evidence type="ECO:0000313" key="2">
    <source>
        <dbReference type="EMBL" id="KNC74607.1"/>
    </source>
</evidence>
<reference evidence="2 3" key="1">
    <citation type="submission" date="2011-02" db="EMBL/GenBank/DDBJ databases">
        <title>The Genome Sequence of Sphaeroforma arctica JP610.</title>
        <authorList>
            <consortium name="The Broad Institute Genome Sequencing Platform"/>
            <person name="Russ C."/>
            <person name="Cuomo C."/>
            <person name="Young S.K."/>
            <person name="Zeng Q."/>
            <person name="Gargeya S."/>
            <person name="Alvarado L."/>
            <person name="Berlin A."/>
            <person name="Chapman S.B."/>
            <person name="Chen Z."/>
            <person name="Freedman E."/>
            <person name="Gellesch M."/>
            <person name="Goldberg J."/>
            <person name="Griggs A."/>
            <person name="Gujja S."/>
            <person name="Heilman E."/>
            <person name="Heiman D."/>
            <person name="Howarth C."/>
            <person name="Mehta T."/>
            <person name="Neiman D."/>
            <person name="Pearson M."/>
            <person name="Roberts A."/>
            <person name="Saif S."/>
            <person name="Shea T."/>
            <person name="Shenoy N."/>
            <person name="Sisk P."/>
            <person name="Stolte C."/>
            <person name="Sykes S."/>
            <person name="White J."/>
            <person name="Yandava C."/>
            <person name="Burger G."/>
            <person name="Gray M.W."/>
            <person name="Holland P.W.H."/>
            <person name="King N."/>
            <person name="Lang F.B.F."/>
            <person name="Roger A.J."/>
            <person name="Ruiz-Trillo I."/>
            <person name="Haas B."/>
            <person name="Nusbaum C."/>
            <person name="Birren B."/>
        </authorList>
    </citation>
    <scope>NUCLEOTIDE SEQUENCE [LARGE SCALE GENOMIC DNA]</scope>
    <source>
        <strain evidence="2 3">JP610</strain>
    </source>
</reference>
<dbReference type="RefSeq" id="XP_014148509.1">
    <property type="nucleotide sequence ID" value="XM_014293034.1"/>
</dbReference>
<dbReference type="GeneID" id="25913357"/>
<dbReference type="EMBL" id="KQ244248">
    <property type="protein sequence ID" value="KNC74607.1"/>
    <property type="molecule type" value="Genomic_DNA"/>
</dbReference>
<evidence type="ECO:0000256" key="1">
    <source>
        <dbReference type="SAM" id="MobiDB-lite"/>
    </source>
</evidence>
<sequence>MKLPHEIEPSSSDGGYNRNNFGSDKVTPITARNKLKFEQAIEDGYCPVTFKRLKYDEPESVRQQRLK</sequence>
<gene>
    <name evidence="2" type="ORF">SARC_12853</name>
</gene>
<dbReference type="Proteomes" id="UP000054560">
    <property type="component" value="Unassembled WGS sequence"/>
</dbReference>
<organism evidence="2 3">
    <name type="scientific">Sphaeroforma arctica JP610</name>
    <dbReference type="NCBI Taxonomy" id="667725"/>
    <lineage>
        <taxon>Eukaryota</taxon>
        <taxon>Ichthyosporea</taxon>
        <taxon>Ichthyophonida</taxon>
        <taxon>Sphaeroforma</taxon>
    </lineage>
</organism>
<feature type="compositionally biased region" description="Polar residues" evidence="1">
    <location>
        <begin position="9"/>
        <end position="22"/>
    </location>
</feature>
<accession>A0A0L0FCX8</accession>
<dbReference type="AlphaFoldDB" id="A0A0L0FCX8"/>
<keyword evidence="3" id="KW-1185">Reference proteome</keyword>
<evidence type="ECO:0000313" key="3">
    <source>
        <dbReference type="Proteomes" id="UP000054560"/>
    </source>
</evidence>
<protein>
    <submittedName>
        <fullName evidence="2">Uncharacterized protein</fullName>
    </submittedName>
</protein>
<feature type="region of interest" description="Disordered" evidence="1">
    <location>
        <begin position="1"/>
        <end position="25"/>
    </location>
</feature>
<name>A0A0L0FCX8_9EUKA</name>
<proteinExistence type="predicted"/>